<sequence length="875" mass="99835">MSTEIDELRRLLAKEKEKTSKINLPAFLDGLHNHLFLGLAVQQDKTQSTRGDPANATNKLRPRKLKAWDSFAKEQEDIWRLLMDSSLVEAKLFTSLHTLEEIGESIRQQLVGSELDLSTFFAKPLRQTFGLRGSIRFENHSNTLSPEWELEERMQNIDLRGPPRRLSPRLAAREHSEPSTPAVRRPTTPPPARSSRPRADQFCVYNIPSQSSESIHRVAAYIKEYKSPHKVTLGHIYEGLEDMDIDEVVEQQDDETLKIRFRRAIAGLLVQPHDYMIRAGTEMGVLSTGEADIYLRIGEDPGTLLYHLSVPKGDVGDFTGWNPQSNGPNRLHLTAVGQALAFTLQALKLQPRNQAWRQKAIDSLPRWEVVVADVLGSIPDEEVPSSEYRPPRTDGLLRMSPIQLRRRRNKPSPELRSGVDMNGSPYHDDYISQLQESEPWEQDSQYSPPTPGYFRSPYATSPNCSPSPFAPFDNDPNPASQLRPSTLPLLQESEWESDKAYDEESPTCIHYFIEWRVTLNNKTVVKDTEEDIVLAPGAYWKLFLEEKLHTVIQEKVSRNRRVRIDDTAIVVSNSDRTQRDLNKRFNKTEIVWAPIEKQLRMWSNHFCRGKRLTLRVCFNYVEDCSSPPAGRKGEKRGKSSVTRRMLDDRDAQLDAEENAYGQQSIWRRVYDLMKCDSAACHLGPYCWLDPNGKKHYRLRTQTLRRLVTYAEKGGILETHRDVPDEIRDELYMEEQQREEKDKRKGGNILGSQMSHSPININVHPPGVATTASAVEAARPKFASPLKIPGLKDVAVKEYGEWLASNVSDDTLKAAFRQACDITLSDGFELEHIYKDQNPEFFVSKGIKPGVARSFVENIRDWVENVKKALPVLDLV</sequence>
<proteinExistence type="predicted"/>
<gene>
    <name evidence="2" type="ORF">PENARI_c048G00295</name>
</gene>
<dbReference type="EMBL" id="LXJU01000048">
    <property type="protein sequence ID" value="OGE47353.1"/>
    <property type="molecule type" value="Genomic_DNA"/>
</dbReference>
<accession>A0A1F5L296</accession>
<keyword evidence="3" id="KW-1185">Reference proteome</keyword>
<evidence type="ECO:0000313" key="3">
    <source>
        <dbReference type="Proteomes" id="UP000177622"/>
    </source>
</evidence>
<comment type="caution">
    <text evidence="2">The sequence shown here is derived from an EMBL/GenBank/DDBJ whole genome shotgun (WGS) entry which is preliminary data.</text>
</comment>
<feature type="compositionally biased region" description="Basic and acidic residues" evidence="1">
    <location>
        <begin position="734"/>
        <end position="744"/>
    </location>
</feature>
<protein>
    <submittedName>
        <fullName evidence="2">Uncharacterized protein</fullName>
    </submittedName>
</protein>
<evidence type="ECO:0000256" key="1">
    <source>
        <dbReference type="SAM" id="MobiDB-lite"/>
    </source>
</evidence>
<dbReference type="OrthoDB" id="2156052at2759"/>
<organism evidence="2 3">
    <name type="scientific">Penicillium arizonense</name>
    <dbReference type="NCBI Taxonomy" id="1835702"/>
    <lineage>
        <taxon>Eukaryota</taxon>
        <taxon>Fungi</taxon>
        <taxon>Dikarya</taxon>
        <taxon>Ascomycota</taxon>
        <taxon>Pezizomycotina</taxon>
        <taxon>Eurotiomycetes</taxon>
        <taxon>Eurotiomycetidae</taxon>
        <taxon>Eurotiales</taxon>
        <taxon>Aspergillaceae</taxon>
        <taxon>Penicillium</taxon>
    </lineage>
</organism>
<dbReference type="Proteomes" id="UP000177622">
    <property type="component" value="Unassembled WGS sequence"/>
</dbReference>
<dbReference type="GeneID" id="34582057"/>
<dbReference type="RefSeq" id="XP_022482812.1">
    <property type="nucleotide sequence ID" value="XM_022637323.1"/>
</dbReference>
<feature type="compositionally biased region" description="Polar residues" evidence="1">
    <location>
        <begin position="432"/>
        <end position="447"/>
    </location>
</feature>
<feature type="region of interest" description="Disordered" evidence="1">
    <location>
        <begin position="380"/>
        <end position="484"/>
    </location>
</feature>
<feature type="region of interest" description="Disordered" evidence="1">
    <location>
        <begin position="734"/>
        <end position="760"/>
    </location>
</feature>
<feature type="compositionally biased region" description="Polar residues" evidence="1">
    <location>
        <begin position="749"/>
        <end position="759"/>
    </location>
</feature>
<feature type="region of interest" description="Disordered" evidence="1">
    <location>
        <begin position="170"/>
        <end position="198"/>
    </location>
</feature>
<reference evidence="2 3" key="1">
    <citation type="journal article" date="2016" name="Sci. Rep.">
        <title>Penicillium arizonense, a new, genome sequenced fungal species, reveals a high chemical diversity in secreted metabolites.</title>
        <authorList>
            <person name="Grijseels S."/>
            <person name="Nielsen J.C."/>
            <person name="Randelovic M."/>
            <person name="Nielsen J."/>
            <person name="Nielsen K.F."/>
            <person name="Workman M."/>
            <person name="Frisvad J.C."/>
        </authorList>
    </citation>
    <scope>NUCLEOTIDE SEQUENCE [LARGE SCALE GENOMIC DNA]</scope>
    <source>
        <strain evidence="2 3">CBS 141311</strain>
    </source>
</reference>
<dbReference type="STRING" id="1835702.A0A1F5L296"/>
<name>A0A1F5L296_PENAI</name>
<dbReference type="AlphaFoldDB" id="A0A1F5L296"/>
<evidence type="ECO:0000313" key="2">
    <source>
        <dbReference type="EMBL" id="OGE47353.1"/>
    </source>
</evidence>